<feature type="region of interest" description="Disordered" evidence="8">
    <location>
        <begin position="1"/>
        <end position="34"/>
    </location>
</feature>
<dbReference type="Pfam" id="PF00225">
    <property type="entry name" value="Kinesin"/>
    <property type="match status" value="1"/>
</dbReference>
<name>A0AB34J2B8_PRYPA</name>
<reference evidence="10 11" key="1">
    <citation type="journal article" date="2024" name="Science">
        <title>Giant polyketide synthase enzymes in the biosynthesis of giant marine polyether toxins.</title>
        <authorList>
            <person name="Fallon T.R."/>
            <person name="Shende V.V."/>
            <person name="Wierzbicki I.H."/>
            <person name="Pendleton A.L."/>
            <person name="Watervoot N.F."/>
            <person name="Auber R.P."/>
            <person name="Gonzalez D.J."/>
            <person name="Wisecaver J.H."/>
            <person name="Moore B.S."/>
        </authorList>
    </citation>
    <scope>NUCLEOTIDE SEQUENCE [LARGE SCALE GENOMIC DNA]</scope>
    <source>
        <strain evidence="10 11">12B1</strain>
    </source>
</reference>
<feature type="region of interest" description="Disordered" evidence="8">
    <location>
        <begin position="640"/>
        <end position="664"/>
    </location>
</feature>
<dbReference type="GO" id="GO:0008017">
    <property type="term" value="F:microtubule binding"/>
    <property type="evidence" value="ECO:0007669"/>
    <property type="project" value="InterPro"/>
</dbReference>
<comment type="similarity">
    <text evidence="6">Belongs to the TRAFAC class myosin-kinesin ATPase superfamily. Kinesin family.</text>
</comment>
<feature type="compositionally biased region" description="Basic and acidic residues" evidence="8">
    <location>
        <begin position="591"/>
        <end position="607"/>
    </location>
</feature>
<dbReference type="InterPro" id="IPR027640">
    <property type="entry name" value="Kinesin-like_fam"/>
</dbReference>
<dbReference type="SMART" id="SM00129">
    <property type="entry name" value="KISc"/>
    <property type="match status" value="1"/>
</dbReference>
<keyword evidence="3 6" id="KW-0547">Nucleotide-binding</keyword>
<feature type="coiled-coil region" evidence="7">
    <location>
        <begin position="374"/>
        <end position="426"/>
    </location>
</feature>
<feature type="region of interest" description="Disordered" evidence="8">
    <location>
        <begin position="578"/>
        <end position="607"/>
    </location>
</feature>
<dbReference type="GO" id="GO:0003777">
    <property type="term" value="F:microtubule motor activity"/>
    <property type="evidence" value="ECO:0007669"/>
    <property type="project" value="InterPro"/>
</dbReference>
<feature type="coiled-coil region" evidence="7">
    <location>
        <begin position="487"/>
        <end position="556"/>
    </location>
</feature>
<sequence>MERPHPQPVAHASSTSSLPTSRTPAPHSNTATVSAPERFSKISVALVARPLLPHIDGSAATESLVRNEAEARVSVSGRSFAYDYVHGPRSSNEELFTACVRQKLLPRLMAGFNSTILAYGQTGSGKTYTMGSSSVASAHPGLIQHTVSYLFSTLPARTVCWISFIQVYCEEVQDLLERDPNTGGPVSLQHRARALPVPRKERVYSAAEVNAVILRGSSSRSTGPTNLNADSSRSHAIISLELELPCSGSNEVVIPKLHFVDLAGSERCKRAGTSGKRLEEGNAINKGLHALSNVVNALEKGATHVPYRDAVITRLLEDSLGGNSQTLVVACVSPTEADVDETINTLQYAGRMRQILNKPLKAISVADSTFFLKLKQLQAERKRLRTEEMALREKMRLPTTAAAAEEELSEDEVARLREELRQANSDRGIMLARLRELEAASSSQPCTVLAERAVHNVVVELMQENLRAKDEAFAMQRADLEKQVVASSELQGKLLDLDEELREVTEELLKTRNDMLNVEKERSSLSGELSSAKGELARVTQELSAAKTELSQTKDQLAWACKRDETFLHENAVHKGCENEVEEAARPSSSDTKESGFARQESGSRKREAVDLLEEALQFSRSRQTIQKAVLTFRANRAAHEAHDAEDAGTSETKVRVQQGTPLT</sequence>
<comment type="caution">
    <text evidence="10">The sequence shown here is derived from an EMBL/GenBank/DDBJ whole genome shotgun (WGS) entry which is preliminary data.</text>
</comment>
<dbReference type="PANTHER" id="PTHR47969">
    <property type="entry name" value="CHROMOSOME-ASSOCIATED KINESIN KIF4A-RELATED"/>
    <property type="match status" value="1"/>
</dbReference>
<evidence type="ECO:0000259" key="9">
    <source>
        <dbReference type="PROSITE" id="PS50067"/>
    </source>
</evidence>
<evidence type="ECO:0000256" key="7">
    <source>
        <dbReference type="SAM" id="Coils"/>
    </source>
</evidence>
<evidence type="ECO:0000256" key="3">
    <source>
        <dbReference type="ARBA" id="ARBA00022741"/>
    </source>
</evidence>
<keyword evidence="6" id="KW-0505">Motor protein</keyword>
<evidence type="ECO:0000256" key="6">
    <source>
        <dbReference type="PROSITE-ProRule" id="PRU00283"/>
    </source>
</evidence>
<evidence type="ECO:0000256" key="2">
    <source>
        <dbReference type="ARBA" id="ARBA00022490"/>
    </source>
</evidence>
<evidence type="ECO:0000256" key="5">
    <source>
        <dbReference type="ARBA" id="ARBA00023054"/>
    </source>
</evidence>
<evidence type="ECO:0000256" key="1">
    <source>
        <dbReference type="ARBA" id="ARBA00004496"/>
    </source>
</evidence>
<dbReference type="GO" id="GO:0005524">
    <property type="term" value="F:ATP binding"/>
    <property type="evidence" value="ECO:0007669"/>
    <property type="project" value="UniProtKB-UniRule"/>
</dbReference>
<dbReference type="Proteomes" id="UP001515480">
    <property type="component" value="Unassembled WGS sequence"/>
</dbReference>
<evidence type="ECO:0000256" key="8">
    <source>
        <dbReference type="SAM" id="MobiDB-lite"/>
    </source>
</evidence>
<dbReference type="InterPro" id="IPR036961">
    <property type="entry name" value="Kinesin_motor_dom_sf"/>
</dbReference>
<dbReference type="PANTHER" id="PTHR47969:SF15">
    <property type="entry name" value="CHROMOSOME-ASSOCIATED KINESIN KIF4A-RELATED"/>
    <property type="match status" value="1"/>
</dbReference>
<accession>A0AB34J2B8</accession>
<feature type="compositionally biased region" description="Polar residues" evidence="8">
    <location>
        <begin position="650"/>
        <end position="664"/>
    </location>
</feature>
<keyword evidence="5 7" id="KW-0175">Coiled coil</keyword>
<dbReference type="PRINTS" id="PR00380">
    <property type="entry name" value="KINESINHEAVY"/>
</dbReference>
<dbReference type="InterPro" id="IPR027417">
    <property type="entry name" value="P-loop_NTPase"/>
</dbReference>
<gene>
    <name evidence="10" type="ORF">AB1Y20_005084</name>
</gene>
<keyword evidence="4 6" id="KW-0067">ATP-binding</keyword>
<dbReference type="GO" id="GO:0051231">
    <property type="term" value="P:spindle elongation"/>
    <property type="evidence" value="ECO:0007669"/>
    <property type="project" value="TreeGrafter"/>
</dbReference>
<keyword evidence="2" id="KW-0963">Cytoplasm</keyword>
<dbReference type="SUPFAM" id="SSF52540">
    <property type="entry name" value="P-loop containing nucleoside triphosphate hydrolases"/>
    <property type="match status" value="1"/>
</dbReference>
<feature type="domain" description="Kinesin motor" evidence="9">
    <location>
        <begin position="41"/>
        <end position="355"/>
    </location>
</feature>
<evidence type="ECO:0000313" key="10">
    <source>
        <dbReference type="EMBL" id="KAL1511798.1"/>
    </source>
</evidence>
<evidence type="ECO:0000313" key="11">
    <source>
        <dbReference type="Proteomes" id="UP001515480"/>
    </source>
</evidence>
<dbReference type="GO" id="GO:0007018">
    <property type="term" value="P:microtubule-based movement"/>
    <property type="evidence" value="ECO:0007669"/>
    <property type="project" value="InterPro"/>
</dbReference>
<organism evidence="10 11">
    <name type="scientific">Prymnesium parvum</name>
    <name type="common">Toxic golden alga</name>
    <dbReference type="NCBI Taxonomy" id="97485"/>
    <lineage>
        <taxon>Eukaryota</taxon>
        <taxon>Haptista</taxon>
        <taxon>Haptophyta</taxon>
        <taxon>Prymnesiophyceae</taxon>
        <taxon>Prymnesiales</taxon>
        <taxon>Prymnesiaceae</taxon>
        <taxon>Prymnesium</taxon>
    </lineage>
</organism>
<dbReference type="Gene3D" id="3.40.850.10">
    <property type="entry name" value="Kinesin motor domain"/>
    <property type="match status" value="1"/>
</dbReference>
<protein>
    <recommendedName>
        <fullName evidence="9">Kinesin motor domain-containing protein</fullName>
    </recommendedName>
</protein>
<feature type="compositionally biased region" description="Low complexity" evidence="8">
    <location>
        <begin position="10"/>
        <end position="26"/>
    </location>
</feature>
<evidence type="ECO:0000256" key="4">
    <source>
        <dbReference type="ARBA" id="ARBA00022840"/>
    </source>
</evidence>
<keyword evidence="11" id="KW-1185">Reference proteome</keyword>
<dbReference type="GO" id="GO:0005875">
    <property type="term" value="C:microtubule associated complex"/>
    <property type="evidence" value="ECO:0007669"/>
    <property type="project" value="TreeGrafter"/>
</dbReference>
<dbReference type="AlphaFoldDB" id="A0AB34J2B8"/>
<comment type="subcellular location">
    <subcellularLocation>
        <location evidence="1">Cytoplasm</location>
    </subcellularLocation>
</comment>
<dbReference type="PROSITE" id="PS50067">
    <property type="entry name" value="KINESIN_MOTOR_2"/>
    <property type="match status" value="1"/>
</dbReference>
<feature type="binding site" evidence="6">
    <location>
        <begin position="120"/>
        <end position="127"/>
    </location>
    <ligand>
        <name>ATP</name>
        <dbReference type="ChEBI" id="CHEBI:30616"/>
    </ligand>
</feature>
<dbReference type="GO" id="GO:0007052">
    <property type="term" value="P:mitotic spindle organization"/>
    <property type="evidence" value="ECO:0007669"/>
    <property type="project" value="TreeGrafter"/>
</dbReference>
<dbReference type="InterPro" id="IPR001752">
    <property type="entry name" value="Kinesin_motor_dom"/>
</dbReference>
<proteinExistence type="inferred from homology"/>
<dbReference type="GO" id="GO:0005737">
    <property type="term" value="C:cytoplasm"/>
    <property type="evidence" value="ECO:0007669"/>
    <property type="project" value="UniProtKB-SubCell"/>
</dbReference>
<dbReference type="EMBL" id="JBGBPQ010000013">
    <property type="protein sequence ID" value="KAL1511798.1"/>
    <property type="molecule type" value="Genomic_DNA"/>
</dbReference>